<dbReference type="Pfam" id="PF00520">
    <property type="entry name" value="Ion_trans"/>
    <property type="match status" value="1"/>
</dbReference>
<comment type="caution">
    <text evidence="8">The sequence shown here is derived from an EMBL/GenBank/DDBJ whole genome shotgun (WGS) entry which is preliminary data.</text>
</comment>
<feature type="transmembrane region" description="Helical" evidence="6">
    <location>
        <begin position="308"/>
        <end position="329"/>
    </location>
</feature>
<feature type="compositionally biased region" description="Basic and acidic residues" evidence="5">
    <location>
        <begin position="77"/>
        <end position="101"/>
    </location>
</feature>
<feature type="transmembrane region" description="Helical" evidence="6">
    <location>
        <begin position="341"/>
        <end position="361"/>
    </location>
</feature>
<dbReference type="PANTHER" id="PTHR10217:SF435">
    <property type="entry name" value="POTASSIUM VOLTAGE-GATED CHANNEL PROTEIN EAG"/>
    <property type="match status" value="1"/>
</dbReference>
<feature type="transmembrane region" description="Helical" evidence="6">
    <location>
        <begin position="450"/>
        <end position="471"/>
    </location>
</feature>
<comment type="subcellular location">
    <subcellularLocation>
        <location evidence="1">Membrane</location>
        <topology evidence="1">Multi-pass membrane protein</topology>
    </subcellularLocation>
</comment>
<dbReference type="EMBL" id="CAUJNA010003468">
    <property type="protein sequence ID" value="CAJ1402794.1"/>
    <property type="molecule type" value="Genomic_DNA"/>
</dbReference>
<name>A0AA36JBS9_9DINO</name>
<feature type="region of interest" description="Disordered" evidence="5">
    <location>
        <begin position="166"/>
        <end position="204"/>
    </location>
</feature>
<keyword evidence="9" id="KW-1185">Reference proteome</keyword>
<feature type="transmembrane region" description="Helical" evidence="6">
    <location>
        <begin position="382"/>
        <end position="405"/>
    </location>
</feature>
<dbReference type="Proteomes" id="UP001178507">
    <property type="component" value="Unassembled WGS sequence"/>
</dbReference>
<organism evidence="8 9">
    <name type="scientific">Effrenium voratum</name>
    <dbReference type="NCBI Taxonomy" id="2562239"/>
    <lineage>
        <taxon>Eukaryota</taxon>
        <taxon>Sar</taxon>
        <taxon>Alveolata</taxon>
        <taxon>Dinophyceae</taxon>
        <taxon>Suessiales</taxon>
        <taxon>Symbiodiniaceae</taxon>
        <taxon>Effrenium</taxon>
    </lineage>
</organism>
<evidence type="ECO:0000259" key="7">
    <source>
        <dbReference type="Pfam" id="PF00520"/>
    </source>
</evidence>
<dbReference type="GO" id="GO:0042391">
    <property type="term" value="P:regulation of membrane potential"/>
    <property type="evidence" value="ECO:0007669"/>
    <property type="project" value="TreeGrafter"/>
</dbReference>
<evidence type="ECO:0000256" key="6">
    <source>
        <dbReference type="SAM" id="Phobius"/>
    </source>
</evidence>
<dbReference type="InterPro" id="IPR018490">
    <property type="entry name" value="cNMP-bd_dom_sf"/>
</dbReference>
<keyword evidence="3 6" id="KW-1133">Transmembrane helix</keyword>
<keyword evidence="4 6" id="KW-0472">Membrane</keyword>
<sequence>MSDVMDVDSLKSGSALRSQGDFWALHAKLGKCYEAEMAEWMARVEELEGDAISPLLPRDPWNSRRAKMSGQMGGFQAEDHHEKDSDLSEHHEHHTPPDRIFTDNLRLPSPTPFPLEGAVKPQRLFHSPHARALTGQGSALALATASQGLGLGRGRSLEIRAATDISLKQMPWPDEGPERQDRPPERLPRPSSMSSVGAGPFPEDKYAEDRKTAMQNMVKMEKVVSKKNLALATAESRTSSMTDHLGSDTGCKWEPRACFKARQSSKRRLSGLADTRKNSGLDMDQGDKESTLDWRGRLVMTPGGKRRAFWEALRMICVIIDILVIPLRFFELPKNDAVAPLSFSALAFWTLDIVVSFRTAYFEQGNLVLDSRAIACHYLRRWFFFDIFVVAVDWILVGLDGFAVAELAPEMQWLQIIRMVRIFRLLKWNQMFASLRERIASHAWTTRVSIVNIICQILLMYHVVACSFFGVGRKNRGQSWIETYDLADKDFGYQYTTTLHWALCQLGLGSNIIEATNFEERLFGIAVVLGAMITFSSLVSLMTSLLTSLHNAQEEELHQFRLLRSFLVRNQIPRSLSQRVSHFLQHSYRLQQEALSDTQVPLLSLLSKNLQGELQFERYKQCMGRLPFVDALLEGDSGLNKLVVHDIAASAVSQCVLASGEVVFLGGDWAESTLMAVQGSCSYWQNFGQEKVPANAWIAEMCLWTGWYYLGDLVTQELTVLVSIKMSSFCDTVCKSADTQQLAKLFSQDYVAALNAEQVSSDLWTFEGADLGSEMALRRTESATLGRQWVQSIFGKKKRRSSVRRASLIQNSQPIVPGTGLVKEEPQPGQLPGSVSEKASLTSSGGAPYRG</sequence>
<dbReference type="InterPro" id="IPR050818">
    <property type="entry name" value="KCNH_animal-type"/>
</dbReference>
<feature type="domain" description="Ion transport" evidence="7">
    <location>
        <begin position="309"/>
        <end position="551"/>
    </location>
</feature>
<feature type="region of interest" description="Disordered" evidence="5">
    <location>
        <begin position="814"/>
        <end position="851"/>
    </location>
</feature>
<reference evidence="8" key="1">
    <citation type="submission" date="2023-08" db="EMBL/GenBank/DDBJ databases">
        <authorList>
            <person name="Chen Y."/>
            <person name="Shah S."/>
            <person name="Dougan E. K."/>
            <person name="Thang M."/>
            <person name="Chan C."/>
        </authorList>
    </citation>
    <scope>NUCLEOTIDE SEQUENCE</scope>
</reference>
<feature type="region of interest" description="Disordered" evidence="5">
    <location>
        <begin position="73"/>
        <end position="107"/>
    </location>
</feature>
<evidence type="ECO:0000256" key="1">
    <source>
        <dbReference type="ARBA" id="ARBA00004141"/>
    </source>
</evidence>
<evidence type="ECO:0000256" key="4">
    <source>
        <dbReference type="ARBA" id="ARBA00023136"/>
    </source>
</evidence>
<keyword evidence="2 6" id="KW-0812">Transmembrane</keyword>
<gene>
    <name evidence="8" type="ORF">EVOR1521_LOCUS25593</name>
</gene>
<dbReference type="SUPFAM" id="SSF51206">
    <property type="entry name" value="cAMP-binding domain-like"/>
    <property type="match status" value="1"/>
</dbReference>
<evidence type="ECO:0000256" key="3">
    <source>
        <dbReference type="ARBA" id="ARBA00022989"/>
    </source>
</evidence>
<protein>
    <recommendedName>
        <fullName evidence="7">Ion transport domain-containing protein</fullName>
    </recommendedName>
</protein>
<dbReference type="GO" id="GO:0005886">
    <property type="term" value="C:plasma membrane"/>
    <property type="evidence" value="ECO:0007669"/>
    <property type="project" value="TreeGrafter"/>
</dbReference>
<evidence type="ECO:0000256" key="2">
    <source>
        <dbReference type="ARBA" id="ARBA00022692"/>
    </source>
</evidence>
<evidence type="ECO:0000256" key="5">
    <source>
        <dbReference type="SAM" id="MobiDB-lite"/>
    </source>
</evidence>
<feature type="compositionally biased region" description="Basic and acidic residues" evidence="5">
    <location>
        <begin position="176"/>
        <end position="188"/>
    </location>
</feature>
<dbReference type="InterPro" id="IPR005821">
    <property type="entry name" value="Ion_trans_dom"/>
</dbReference>
<proteinExistence type="predicted"/>
<accession>A0AA36JBS9</accession>
<evidence type="ECO:0000313" key="9">
    <source>
        <dbReference type="Proteomes" id="UP001178507"/>
    </source>
</evidence>
<dbReference type="GO" id="GO:0005249">
    <property type="term" value="F:voltage-gated potassium channel activity"/>
    <property type="evidence" value="ECO:0007669"/>
    <property type="project" value="TreeGrafter"/>
</dbReference>
<dbReference type="PANTHER" id="PTHR10217">
    <property type="entry name" value="VOLTAGE AND LIGAND GATED POTASSIUM CHANNEL"/>
    <property type="match status" value="1"/>
</dbReference>
<dbReference type="AlphaFoldDB" id="A0AA36JBS9"/>
<dbReference type="Gene3D" id="1.10.287.70">
    <property type="match status" value="1"/>
</dbReference>
<feature type="transmembrane region" description="Helical" evidence="6">
    <location>
        <begin position="522"/>
        <end position="546"/>
    </location>
</feature>
<dbReference type="SUPFAM" id="SSF81324">
    <property type="entry name" value="Voltage-gated potassium channels"/>
    <property type="match status" value="1"/>
</dbReference>
<evidence type="ECO:0000313" key="8">
    <source>
        <dbReference type="EMBL" id="CAJ1402794.1"/>
    </source>
</evidence>